<dbReference type="Proteomes" id="UP000236754">
    <property type="component" value="Unassembled WGS sequence"/>
</dbReference>
<proteinExistence type="predicted"/>
<dbReference type="AlphaFoldDB" id="A0A1H6BU60"/>
<evidence type="ECO:0000313" key="2">
    <source>
        <dbReference type="EMBL" id="SEG64193.1"/>
    </source>
</evidence>
<dbReference type="EMBL" id="FNVU01000007">
    <property type="protein sequence ID" value="SEG64193.1"/>
    <property type="molecule type" value="Genomic_DNA"/>
</dbReference>
<accession>A0A1H6BU60</accession>
<sequence length="236" mass="23121">MLGTRRRHGVTRARTVCTAVLLAAAVGLGGTATAGGAAAATGTARAGSGEPVPGPAELKAALLTSADTGLRGSTSSGGGGGGGGGISGCAALEKVLVAPGGPRSQEADFSGGQTGPLLSEELTSAPSARQTAVFTQTKKALASCHKLTLTGGSTRLTLTLQPIRFGGAESTAARMDGKLSGVQVNGYLAFGHVGPVLINYSFFQFGNGSSQLASGLYQKAVDKVRHVVAGGGGTPV</sequence>
<name>A0A1H6BU60_9ACTN</name>
<reference evidence="2 3" key="1">
    <citation type="submission" date="2016-10" db="EMBL/GenBank/DDBJ databases">
        <authorList>
            <person name="de Groot N.N."/>
        </authorList>
    </citation>
    <scope>NUCLEOTIDE SEQUENCE [LARGE SCALE GENOMIC DNA]</scope>
    <source>
        <strain evidence="2 3">CGMCC 4.2023</strain>
    </source>
</reference>
<keyword evidence="1" id="KW-0732">Signal</keyword>
<keyword evidence="3" id="KW-1185">Reference proteome</keyword>
<protein>
    <submittedName>
        <fullName evidence="2">Uncharacterized protein</fullName>
    </submittedName>
</protein>
<organism evidence="2 3">
    <name type="scientific">Actinacidiphila yanglinensis</name>
    <dbReference type="NCBI Taxonomy" id="310779"/>
    <lineage>
        <taxon>Bacteria</taxon>
        <taxon>Bacillati</taxon>
        <taxon>Actinomycetota</taxon>
        <taxon>Actinomycetes</taxon>
        <taxon>Kitasatosporales</taxon>
        <taxon>Streptomycetaceae</taxon>
        <taxon>Actinacidiphila</taxon>
    </lineage>
</organism>
<evidence type="ECO:0000313" key="3">
    <source>
        <dbReference type="Proteomes" id="UP000236754"/>
    </source>
</evidence>
<evidence type="ECO:0000256" key="1">
    <source>
        <dbReference type="SAM" id="SignalP"/>
    </source>
</evidence>
<feature type="chain" id="PRO_5039516600" evidence="1">
    <location>
        <begin position="35"/>
        <end position="236"/>
    </location>
</feature>
<feature type="signal peptide" evidence="1">
    <location>
        <begin position="1"/>
        <end position="34"/>
    </location>
</feature>
<gene>
    <name evidence="2" type="ORF">SAMN05216223_107236</name>
</gene>